<sequence length="364" mass="39829">MVHASRARFIWLDPSESLSQNTIMSQLQYPKEPIAIVGSACRFAGGANSPNALWELLKYPRDVLSAIPPTRFNTTKFYHPDGLHSGTSNVQHSYLLDEDHRLFDAAFFGVKSVEATAIDPQQRILLEIAYEALEAAGIPMEGVRGSNTGVYVGLMVEEYSKILGVDILNIPDYFASGTARNNISNRISYFFDLNGPSMTIDTACSSSLVALHQAVLSLRAGEIDGALVAGANLILAPEQYVVSSKLRMLSPSGRSRMWDAKADGYGRGDGLGVLVLKNLSRAIADGDDVECIIRETGVNQDGRTKGLMMPNPKAQVDLIRNTYKKAGLSLENPQDRPQFFECKFGVLLIHPVILSVRVYPLKHA</sequence>
<dbReference type="GO" id="GO:0016787">
    <property type="term" value="F:hydrolase activity"/>
    <property type="evidence" value="ECO:0007669"/>
    <property type="project" value="UniProtKB-KW"/>
</dbReference>
<dbReference type="InterPro" id="IPR014030">
    <property type="entry name" value="Ketoacyl_synth_N"/>
</dbReference>
<dbReference type="GO" id="GO:0004312">
    <property type="term" value="F:fatty acid synthase activity"/>
    <property type="evidence" value="ECO:0007669"/>
    <property type="project" value="TreeGrafter"/>
</dbReference>
<accession>A0A1S8A5H6</accession>
<evidence type="ECO:0000256" key="1">
    <source>
        <dbReference type="ARBA" id="ARBA00022450"/>
    </source>
</evidence>
<gene>
    <name evidence="5" type="ORF">SAMD00023353_0501640</name>
</gene>
<dbReference type="PANTHER" id="PTHR43775">
    <property type="entry name" value="FATTY ACID SYNTHASE"/>
    <property type="match status" value="1"/>
</dbReference>
<dbReference type="InterPro" id="IPR016039">
    <property type="entry name" value="Thiolase-like"/>
</dbReference>
<dbReference type="PROSITE" id="PS52004">
    <property type="entry name" value="KS3_2"/>
    <property type="match status" value="1"/>
</dbReference>
<dbReference type="Proteomes" id="UP000054516">
    <property type="component" value="Unassembled WGS sequence"/>
</dbReference>
<dbReference type="GO" id="GO:0004315">
    <property type="term" value="F:3-oxoacyl-[acyl-carrier-protein] synthase activity"/>
    <property type="evidence" value="ECO:0007669"/>
    <property type="project" value="InterPro"/>
</dbReference>
<dbReference type="EMBL" id="DF977450">
    <property type="protein sequence ID" value="GAW25364.1"/>
    <property type="molecule type" value="Genomic_DNA"/>
</dbReference>
<dbReference type="Gene3D" id="3.40.47.10">
    <property type="match status" value="1"/>
</dbReference>
<dbReference type="Pfam" id="PF00109">
    <property type="entry name" value="ketoacyl-synt"/>
    <property type="match status" value="1"/>
</dbReference>
<dbReference type="CDD" id="cd00833">
    <property type="entry name" value="PKS"/>
    <property type="match status" value="1"/>
</dbReference>
<evidence type="ECO:0000259" key="4">
    <source>
        <dbReference type="PROSITE" id="PS52004"/>
    </source>
</evidence>
<keyword evidence="2" id="KW-0597">Phosphoprotein</keyword>
<dbReference type="STRING" id="77044.A0A1S8A5H6"/>
<keyword evidence="3 5" id="KW-0808">Transferase</keyword>
<proteinExistence type="predicted"/>
<organism evidence="5">
    <name type="scientific">Rosellinia necatrix</name>
    <name type="common">White root-rot fungus</name>
    <dbReference type="NCBI Taxonomy" id="77044"/>
    <lineage>
        <taxon>Eukaryota</taxon>
        <taxon>Fungi</taxon>
        <taxon>Dikarya</taxon>
        <taxon>Ascomycota</taxon>
        <taxon>Pezizomycotina</taxon>
        <taxon>Sordariomycetes</taxon>
        <taxon>Xylariomycetidae</taxon>
        <taxon>Xylariales</taxon>
        <taxon>Xylariaceae</taxon>
        <taxon>Rosellinia</taxon>
    </lineage>
</organism>
<dbReference type="InterPro" id="IPR018201">
    <property type="entry name" value="Ketoacyl_synth_AS"/>
</dbReference>
<name>A0A1S8A5H6_ROSNE</name>
<dbReference type="SMART" id="SM00825">
    <property type="entry name" value="PKS_KS"/>
    <property type="match status" value="1"/>
</dbReference>
<dbReference type="OMA" id="CNDARAV"/>
<dbReference type="GO" id="GO:0006633">
    <property type="term" value="P:fatty acid biosynthetic process"/>
    <property type="evidence" value="ECO:0007669"/>
    <property type="project" value="InterPro"/>
</dbReference>
<evidence type="ECO:0000313" key="5">
    <source>
        <dbReference type="EMBL" id="GAW25364.1"/>
    </source>
</evidence>
<keyword evidence="5" id="KW-0378">Hydrolase</keyword>
<reference evidence="5" key="1">
    <citation type="submission" date="2016-03" db="EMBL/GenBank/DDBJ databases">
        <title>Draft genome sequence of Rosellinia necatrix.</title>
        <authorList>
            <person name="Kanematsu S."/>
        </authorList>
    </citation>
    <scope>NUCLEOTIDE SEQUENCE [LARGE SCALE GENOMIC DNA]</scope>
    <source>
        <strain evidence="5">W97</strain>
    </source>
</reference>
<dbReference type="PROSITE" id="PS00606">
    <property type="entry name" value="KS3_1"/>
    <property type="match status" value="1"/>
</dbReference>
<evidence type="ECO:0000256" key="2">
    <source>
        <dbReference type="ARBA" id="ARBA00022553"/>
    </source>
</evidence>
<dbReference type="SUPFAM" id="SSF53901">
    <property type="entry name" value="Thiolase-like"/>
    <property type="match status" value="2"/>
</dbReference>
<keyword evidence="1" id="KW-0596">Phosphopantetheine</keyword>
<evidence type="ECO:0000256" key="3">
    <source>
        <dbReference type="ARBA" id="ARBA00022679"/>
    </source>
</evidence>
<dbReference type="InterPro" id="IPR020841">
    <property type="entry name" value="PKS_Beta-ketoAc_synthase_dom"/>
</dbReference>
<dbReference type="InterPro" id="IPR050091">
    <property type="entry name" value="PKS_NRPS_Biosynth_Enz"/>
</dbReference>
<protein>
    <submittedName>
        <fullName evidence="5">Putative acyl transferase acyl hydrolase lysophospholipase</fullName>
    </submittedName>
</protein>
<dbReference type="OrthoDB" id="329835at2759"/>
<feature type="domain" description="Ketosynthase family 3 (KS3)" evidence="4">
    <location>
        <begin position="31"/>
        <end position="364"/>
    </location>
</feature>
<keyword evidence="6" id="KW-1185">Reference proteome</keyword>
<dbReference type="AlphaFoldDB" id="A0A1S8A5H6"/>
<evidence type="ECO:0000313" key="6">
    <source>
        <dbReference type="Proteomes" id="UP000054516"/>
    </source>
</evidence>
<dbReference type="PANTHER" id="PTHR43775:SF20">
    <property type="entry name" value="HYBRID PKS-NRPS SYNTHETASE APDA"/>
    <property type="match status" value="1"/>
</dbReference>
<dbReference type="GO" id="GO:0044550">
    <property type="term" value="P:secondary metabolite biosynthetic process"/>
    <property type="evidence" value="ECO:0007669"/>
    <property type="project" value="TreeGrafter"/>
</dbReference>